<dbReference type="Pfam" id="PF14092">
    <property type="entry name" value="DUF4270"/>
    <property type="match status" value="1"/>
</dbReference>
<comment type="caution">
    <text evidence="1">The sequence shown here is derived from an EMBL/GenBank/DDBJ whole genome shotgun (WGS) entry which is preliminary data.</text>
</comment>
<sequence length="432" mass="49671">MKYICIITSLLLLFSCSKNEEDLSLEIGDDWIDGKTKVYYIDTISVATSTFKFDSLMMPNSKRILVGNYNDPVFGHTESQSYMELIGSSFSLDNEAIYDSIALILPYDNYYYNDTIPTQQIEVYEVLEEIKPEDDFFYNTSAFDYSGTPIATKRFSPTPRKEDSLHITVSNLFGIELFKKIVDDKINNNEEFTTDYRGITIKANEQNTAFLGFKKSGVLRVYYTLKEDTQVKELTMDFLINETKFFNQIKSDRSGTYFETLKEQKITIPSTDTDNNCFIQAGVGIATKIDIPFIERINDIPGTGTIIEASLNISLKHKSSTEYHTTRDSLQFYVINKNSEIVKELFTPTGVPVEGTITKDDSEFNVVNYVIPIKDFLDNKLHNSTYRELYLAMYSKEYNYAVDRYIFNGENAPDDKKVTLELTYAIYDEDDE</sequence>
<name>A0ABW5NFE0_9FLAO</name>
<evidence type="ECO:0000313" key="1">
    <source>
        <dbReference type="EMBL" id="MFD2592913.1"/>
    </source>
</evidence>
<organism evidence="1 2">
    <name type="scientific">Aquimarina hainanensis</name>
    <dbReference type="NCBI Taxonomy" id="1578017"/>
    <lineage>
        <taxon>Bacteria</taxon>
        <taxon>Pseudomonadati</taxon>
        <taxon>Bacteroidota</taxon>
        <taxon>Flavobacteriia</taxon>
        <taxon>Flavobacteriales</taxon>
        <taxon>Flavobacteriaceae</taxon>
        <taxon>Aquimarina</taxon>
    </lineage>
</organism>
<dbReference type="RefSeq" id="WP_378255095.1">
    <property type="nucleotide sequence ID" value="NZ_JBHSJV010000001.1"/>
</dbReference>
<proteinExistence type="predicted"/>
<keyword evidence="2" id="KW-1185">Reference proteome</keyword>
<dbReference type="PROSITE" id="PS51257">
    <property type="entry name" value="PROKAR_LIPOPROTEIN"/>
    <property type="match status" value="1"/>
</dbReference>
<evidence type="ECO:0000313" key="2">
    <source>
        <dbReference type="Proteomes" id="UP001597459"/>
    </source>
</evidence>
<dbReference type="Proteomes" id="UP001597459">
    <property type="component" value="Unassembled WGS sequence"/>
</dbReference>
<gene>
    <name evidence="1" type="ORF">ACFSTE_18895</name>
</gene>
<protein>
    <submittedName>
        <fullName evidence="1">DUF4270 family protein</fullName>
    </submittedName>
</protein>
<dbReference type="InterPro" id="IPR025366">
    <property type="entry name" value="DUF4270"/>
</dbReference>
<dbReference type="EMBL" id="JBHULX010000039">
    <property type="protein sequence ID" value="MFD2592913.1"/>
    <property type="molecule type" value="Genomic_DNA"/>
</dbReference>
<reference evidence="2" key="1">
    <citation type="journal article" date="2019" name="Int. J. Syst. Evol. Microbiol.">
        <title>The Global Catalogue of Microorganisms (GCM) 10K type strain sequencing project: providing services to taxonomists for standard genome sequencing and annotation.</title>
        <authorList>
            <consortium name="The Broad Institute Genomics Platform"/>
            <consortium name="The Broad Institute Genome Sequencing Center for Infectious Disease"/>
            <person name="Wu L."/>
            <person name="Ma J."/>
        </authorList>
    </citation>
    <scope>NUCLEOTIDE SEQUENCE [LARGE SCALE GENOMIC DNA]</scope>
    <source>
        <strain evidence="2">KCTC 42423</strain>
    </source>
</reference>
<accession>A0ABW5NFE0</accession>